<protein>
    <submittedName>
        <fullName evidence="3">Phage terminase large subunit</fullName>
    </submittedName>
</protein>
<dbReference type="Pfam" id="PF03354">
    <property type="entry name" value="TerL_ATPase"/>
    <property type="match status" value="1"/>
</dbReference>
<gene>
    <name evidence="3" type="ORF">LC0644_2101</name>
</gene>
<name>A0A0C9QCJ2_LACPA</name>
<reference evidence="4" key="1">
    <citation type="submission" date="2014-05" db="EMBL/GenBank/DDBJ databases">
        <title>Whole genome sequencing of Lactobacillus casei NRIC0644.</title>
        <authorList>
            <person name="Atarashi H."/>
            <person name="Yoshida Y."/>
            <person name="Fujimura S."/>
            <person name="Tanaka N."/>
            <person name="Shiwa Y."/>
            <person name="Yoshikawa H."/>
            <person name="Okada S."/>
            <person name="Nakagawa J."/>
        </authorList>
    </citation>
    <scope>NUCLEOTIDE SEQUENCE [LARGE SCALE GENOMIC DNA]</scope>
    <source>
        <strain evidence="4">NRIC0644</strain>
    </source>
</reference>
<feature type="domain" description="Terminase large subunit-like endonuclease" evidence="2">
    <location>
        <begin position="250"/>
        <end position="528"/>
    </location>
</feature>
<dbReference type="InterPro" id="IPR046462">
    <property type="entry name" value="TerL_nuclease"/>
</dbReference>
<evidence type="ECO:0000313" key="4">
    <source>
        <dbReference type="Proteomes" id="UP000032552"/>
    </source>
</evidence>
<proteinExistence type="predicted"/>
<dbReference type="PANTHER" id="PTHR41287">
    <property type="match status" value="1"/>
</dbReference>
<dbReference type="Proteomes" id="UP000032552">
    <property type="component" value="Unassembled WGS sequence"/>
</dbReference>
<dbReference type="Gene3D" id="3.40.50.300">
    <property type="entry name" value="P-loop containing nucleotide triphosphate hydrolases"/>
    <property type="match status" value="1"/>
</dbReference>
<dbReference type="InterPro" id="IPR027417">
    <property type="entry name" value="P-loop_NTPase"/>
</dbReference>
<dbReference type="AlphaFoldDB" id="A0A0C9QCJ2"/>
<dbReference type="Pfam" id="PF20441">
    <property type="entry name" value="TerL_nuclease"/>
    <property type="match status" value="1"/>
</dbReference>
<dbReference type="GO" id="GO:0004519">
    <property type="term" value="F:endonuclease activity"/>
    <property type="evidence" value="ECO:0007669"/>
    <property type="project" value="InterPro"/>
</dbReference>
<sequence length="563" mass="65184">MIHNKYVDDYIKDYEEGHLLFNKERIQLVDYLKKSVLSDNTLHFDNEQIENCIKFSEKWFFKLQPFQKFLIAFVFLYHEDGTNYYEDFLWMMGRGSGKNGLISALGTFLISEFNGIPSYNGSIVANSEDQAKISVEEIHDVMESNRPKLRPAFYWTNGLIKAKKTNSTLRYRTSNGNTKDGLRDGFVIFDEIHEYQDDSNVKVHLSGLGKKQNPRVFYIGTDGYVRDGFIDTKKKQAANVLSGKAAPDFIFPWICKIDDVSEIDDPEKWEKAVPMIVKPLSSYGKTLYRQIKKDYDALVEAPSGREEFLTKRMDYPSTSMNSSVAPWEEIAATNQPIPHDLDGREAIGAVDFASVRDFIAAAVTIRYRDKLVTIEKQWARKGFCDQYYAYSRKDRIATPNQRLNIPLHDWERMGLIEVVDEPLMDPKHALDWIQAMAHRFDIKKVVMDNYRAQIMRKMFEDANFEVDIIHNPTSIDGLLASIIDDGFPRGRFVWGDNPLLRWNTQNVLVKVNKANGNKSYEKKEETRRKTDGFKAFEYTLYRVNELSDVDVSKSLAFLNDLDF</sequence>
<accession>A0A0C9QCJ2</accession>
<feature type="domain" description="Terminase large subunit-like ATPase" evidence="1">
    <location>
        <begin position="65"/>
        <end position="236"/>
    </location>
</feature>
<organism evidence="3 4">
    <name type="scientific">Lacticaseibacillus paracasei NRIC 0644</name>
    <dbReference type="NCBI Taxonomy" id="1435038"/>
    <lineage>
        <taxon>Bacteria</taxon>
        <taxon>Bacillati</taxon>
        <taxon>Bacillota</taxon>
        <taxon>Bacilli</taxon>
        <taxon>Lactobacillales</taxon>
        <taxon>Lactobacillaceae</taxon>
        <taxon>Lacticaseibacillus</taxon>
    </lineage>
</organism>
<dbReference type="RefSeq" id="WP_045625697.1">
    <property type="nucleotide sequence ID" value="NZ_BAYM01000242.1"/>
</dbReference>
<dbReference type="EMBL" id="BAYM01000242">
    <property type="protein sequence ID" value="GAN37512.1"/>
    <property type="molecule type" value="Genomic_DNA"/>
</dbReference>
<dbReference type="InterPro" id="IPR005021">
    <property type="entry name" value="Terminase_largesu-like"/>
</dbReference>
<evidence type="ECO:0000259" key="1">
    <source>
        <dbReference type="Pfam" id="PF03354"/>
    </source>
</evidence>
<dbReference type="PANTHER" id="PTHR41287:SF1">
    <property type="entry name" value="PROTEIN YMFN"/>
    <property type="match status" value="1"/>
</dbReference>
<evidence type="ECO:0000259" key="2">
    <source>
        <dbReference type="Pfam" id="PF20441"/>
    </source>
</evidence>
<comment type="caution">
    <text evidence="3">The sequence shown here is derived from an EMBL/GenBank/DDBJ whole genome shotgun (WGS) entry which is preliminary data.</text>
</comment>
<evidence type="ECO:0000313" key="3">
    <source>
        <dbReference type="EMBL" id="GAN37512.1"/>
    </source>
</evidence>
<dbReference type="InterPro" id="IPR046461">
    <property type="entry name" value="TerL_ATPase"/>
</dbReference>